<evidence type="ECO:0000256" key="2">
    <source>
        <dbReference type="ARBA" id="ARBA00022741"/>
    </source>
</evidence>
<dbReference type="AlphaFoldDB" id="A0A8J6PFW8"/>
<dbReference type="GO" id="GO:0016887">
    <property type="term" value="F:ATP hydrolysis activity"/>
    <property type="evidence" value="ECO:0007669"/>
    <property type="project" value="InterPro"/>
</dbReference>
<sequence>MSEYIEVSHICKDFEISKTQPGVMGAVKSLFHREYELRHAVKDISFSIGKGEMVGYIGPNGAGKSTTIKMLSGILTPTSGTATVNGIVPYRNRKENAKQIGVVFGQRSQLLWDLPVRDTFDLYQKLYNIENSRFENNKNLFIELLQMQEFLDQPVRQLSLGQKMKANLAIAMLHDPAVLYLDEPTIGLDVMSKQALRESIKQMNQEKKTTIVLTTHDMGDIEAVCQRLILIDHGQKLFDGKLSEFKEQYEDGFAVRLEFEGKAPDWEEDGQFVCKEWDEHAMTVQAPSNMPLKDALLLLIQKYEPSNISVKEQNIEEIVTKIFREK</sequence>
<protein>
    <submittedName>
        <fullName evidence="5">ATP-binding cassette domain-containing protein</fullName>
    </submittedName>
</protein>
<dbReference type="GO" id="GO:0005524">
    <property type="term" value="F:ATP binding"/>
    <property type="evidence" value="ECO:0007669"/>
    <property type="project" value="UniProtKB-KW"/>
</dbReference>
<dbReference type="PROSITE" id="PS50893">
    <property type="entry name" value="ABC_TRANSPORTER_2"/>
    <property type="match status" value="1"/>
</dbReference>
<gene>
    <name evidence="5" type="ORF">H8702_08320</name>
</gene>
<dbReference type="PROSITE" id="PS00211">
    <property type="entry name" value="ABC_TRANSPORTER_1"/>
    <property type="match status" value="1"/>
</dbReference>
<dbReference type="InterPro" id="IPR017871">
    <property type="entry name" value="ABC_transporter-like_CS"/>
</dbReference>
<evidence type="ECO:0000313" key="6">
    <source>
        <dbReference type="Proteomes" id="UP000632659"/>
    </source>
</evidence>
<evidence type="ECO:0000256" key="3">
    <source>
        <dbReference type="ARBA" id="ARBA00022840"/>
    </source>
</evidence>
<organism evidence="5 6">
    <name type="scientific">Massiliimalia timonensis</name>
    <dbReference type="NCBI Taxonomy" id="1987501"/>
    <lineage>
        <taxon>Bacteria</taxon>
        <taxon>Bacillati</taxon>
        <taxon>Bacillota</taxon>
        <taxon>Clostridia</taxon>
        <taxon>Eubacteriales</taxon>
        <taxon>Oscillospiraceae</taxon>
        <taxon>Massiliimalia</taxon>
    </lineage>
</organism>
<dbReference type="PANTHER" id="PTHR42711:SF1">
    <property type="entry name" value="ABC-TRANSPORT PROTEIN, ATP-BINDING COMPONENT"/>
    <property type="match status" value="1"/>
</dbReference>
<feature type="domain" description="ABC transporter" evidence="4">
    <location>
        <begin position="25"/>
        <end position="258"/>
    </location>
</feature>
<keyword evidence="2" id="KW-0547">Nucleotide-binding</keyword>
<dbReference type="PANTHER" id="PTHR42711">
    <property type="entry name" value="ABC TRANSPORTER ATP-BINDING PROTEIN"/>
    <property type="match status" value="1"/>
</dbReference>
<dbReference type="EMBL" id="JACRTL010000004">
    <property type="protein sequence ID" value="MBC8611117.1"/>
    <property type="molecule type" value="Genomic_DNA"/>
</dbReference>
<proteinExistence type="predicted"/>
<evidence type="ECO:0000259" key="4">
    <source>
        <dbReference type="PROSITE" id="PS50893"/>
    </source>
</evidence>
<dbReference type="Pfam" id="PF00005">
    <property type="entry name" value="ABC_tran"/>
    <property type="match status" value="1"/>
</dbReference>
<dbReference type="InterPro" id="IPR027417">
    <property type="entry name" value="P-loop_NTPase"/>
</dbReference>
<evidence type="ECO:0000313" key="5">
    <source>
        <dbReference type="EMBL" id="MBC8611117.1"/>
    </source>
</evidence>
<name>A0A8J6PFW8_9FIRM</name>
<keyword evidence="6" id="KW-1185">Reference proteome</keyword>
<dbReference type="InterPro" id="IPR003439">
    <property type="entry name" value="ABC_transporter-like_ATP-bd"/>
</dbReference>
<dbReference type="RefSeq" id="WP_154825655.1">
    <property type="nucleotide sequence ID" value="NZ_JACRTL010000004.1"/>
</dbReference>
<dbReference type="Gene3D" id="3.40.50.300">
    <property type="entry name" value="P-loop containing nucleotide triphosphate hydrolases"/>
    <property type="match status" value="1"/>
</dbReference>
<dbReference type="SUPFAM" id="SSF52540">
    <property type="entry name" value="P-loop containing nucleoside triphosphate hydrolases"/>
    <property type="match status" value="1"/>
</dbReference>
<dbReference type="InterPro" id="IPR050763">
    <property type="entry name" value="ABC_transporter_ATP-binding"/>
</dbReference>
<dbReference type="InterPro" id="IPR003593">
    <property type="entry name" value="AAA+_ATPase"/>
</dbReference>
<comment type="caution">
    <text evidence="5">The sequence shown here is derived from an EMBL/GenBank/DDBJ whole genome shotgun (WGS) entry which is preliminary data.</text>
</comment>
<evidence type="ECO:0000256" key="1">
    <source>
        <dbReference type="ARBA" id="ARBA00022448"/>
    </source>
</evidence>
<dbReference type="Proteomes" id="UP000632659">
    <property type="component" value="Unassembled WGS sequence"/>
</dbReference>
<reference evidence="5" key="1">
    <citation type="submission" date="2020-08" db="EMBL/GenBank/DDBJ databases">
        <title>Genome public.</title>
        <authorList>
            <person name="Liu C."/>
            <person name="Sun Q."/>
        </authorList>
    </citation>
    <scope>NUCLEOTIDE SEQUENCE</scope>
    <source>
        <strain evidence="5">NSJ-15</strain>
    </source>
</reference>
<keyword evidence="1" id="KW-0813">Transport</keyword>
<dbReference type="SMART" id="SM00382">
    <property type="entry name" value="AAA"/>
    <property type="match status" value="1"/>
</dbReference>
<accession>A0A8J6PFW8</accession>
<keyword evidence="3 5" id="KW-0067">ATP-binding</keyword>